<keyword evidence="4" id="KW-0460">Magnesium</keyword>
<dbReference type="PRINTS" id="PR00328">
    <property type="entry name" value="SAR1GTPBP"/>
</dbReference>
<dbReference type="GO" id="GO:0046872">
    <property type="term" value="F:metal ion binding"/>
    <property type="evidence" value="ECO:0007669"/>
    <property type="project" value="UniProtKB-KW"/>
</dbReference>
<keyword evidence="1 3" id="KW-0547">Nucleotide-binding</keyword>
<evidence type="ECO:0000313" key="6">
    <source>
        <dbReference type="Proteomes" id="UP000015100"/>
    </source>
</evidence>
<evidence type="ECO:0000256" key="3">
    <source>
        <dbReference type="PIRSR" id="PIRSR606689-1"/>
    </source>
</evidence>
<reference evidence="6" key="2">
    <citation type="submission" date="2013-04" db="EMBL/GenBank/DDBJ databases">
        <title>Genomic mechanisms accounting for the adaptation to parasitism in nematode-trapping fungi.</title>
        <authorList>
            <person name="Ahren D.G."/>
        </authorList>
    </citation>
    <scope>NUCLEOTIDE SEQUENCE [LARGE SCALE GENOMIC DNA]</scope>
    <source>
        <strain evidence="6">CBS 200.50</strain>
    </source>
</reference>
<keyword evidence="2 3" id="KW-0342">GTP-binding</keyword>
<dbReference type="InterPro" id="IPR024156">
    <property type="entry name" value="Small_GTPase_ARF"/>
</dbReference>
<dbReference type="SUPFAM" id="SSF52540">
    <property type="entry name" value="P-loop containing nucleoside triphosphate hydrolases"/>
    <property type="match status" value="1"/>
</dbReference>
<evidence type="ECO:0008006" key="7">
    <source>
        <dbReference type="Google" id="ProtNLM"/>
    </source>
</evidence>
<feature type="binding site" evidence="4">
    <location>
        <position position="48"/>
    </location>
    <ligand>
        <name>Mg(2+)</name>
        <dbReference type="ChEBI" id="CHEBI:18420"/>
    </ligand>
</feature>
<dbReference type="HOGENOM" id="CLU_1266848_0_0_1"/>
<dbReference type="Proteomes" id="UP000015100">
    <property type="component" value="Unassembled WGS sequence"/>
</dbReference>
<gene>
    <name evidence="5" type="ORF">H072_10536</name>
</gene>
<dbReference type="InterPro" id="IPR027417">
    <property type="entry name" value="P-loop_NTPase"/>
</dbReference>
<feature type="binding site" evidence="3">
    <location>
        <begin position="26"/>
        <end position="33"/>
    </location>
    <ligand>
        <name>GTP</name>
        <dbReference type="ChEBI" id="CHEBI:37565"/>
    </ligand>
</feature>
<dbReference type="InterPro" id="IPR006689">
    <property type="entry name" value="Small_GTPase_ARF/SAR"/>
</dbReference>
<evidence type="ECO:0000256" key="4">
    <source>
        <dbReference type="PIRSR" id="PIRSR606689-2"/>
    </source>
</evidence>
<dbReference type="SMART" id="SM00177">
    <property type="entry name" value="ARF"/>
    <property type="match status" value="1"/>
</dbReference>
<dbReference type="SMART" id="SM00178">
    <property type="entry name" value="SAR"/>
    <property type="match status" value="1"/>
</dbReference>
<dbReference type="GO" id="GO:0005525">
    <property type="term" value="F:GTP binding"/>
    <property type="evidence" value="ECO:0007669"/>
    <property type="project" value="UniProtKB-KW"/>
</dbReference>
<dbReference type="PANTHER" id="PTHR11711">
    <property type="entry name" value="ADP RIBOSYLATION FACTOR-RELATED"/>
    <property type="match status" value="1"/>
</dbReference>
<sequence>METSYAMHGLIDKLTNNEITNILVIGLKNSGKTTVLKQLGDITSTEITKGFEVEEVEYKNTKFTSFPMGNPNFDKIRRSFYSKISGIIYILDCTNSQPSQIIYAYDELAVILKAEELTAKPLLLAANKYDLKKLSFFEIADNFNYRRLGIIRRTYTQHTMGTTGAGLLEGLEWLFGTIEGIRARNRKVVEESAHEDVHVPTSILSTAVAFVTGFFRKP</sequence>
<proteinExistence type="predicted"/>
<evidence type="ECO:0000256" key="2">
    <source>
        <dbReference type="ARBA" id="ARBA00023134"/>
    </source>
</evidence>
<dbReference type="eggNOG" id="KOG0070">
    <property type="taxonomic scope" value="Eukaryota"/>
</dbReference>
<dbReference type="EMBL" id="AQGS01000985">
    <property type="protein sequence ID" value="EPS35993.1"/>
    <property type="molecule type" value="Genomic_DNA"/>
</dbReference>
<protein>
    <recommendedName>
        <fullName evidence="7">ADP-ribosylation factor</fullName>
    </recommendedName>
</protein>
<evidence type="ECO:0000313" key="5">
    <source>
        <dbReference type="EMBL" id="EPS35993.1"/>
    </source>
</evidence>
<accession>S8BA64</accession>
<dbReference type="PROSITE" id="PS51417">
    <property type="entry name" value="ARF"/>
    <property type="match status" value="1"/>
</dbReference>
<reference evidence="5 6" key="1">
    <citation type="journal article" date="2013" name="PLoS Genet.">
        <title>Genomic mechanisms accounting for the adaptation to parasitism in nematode-trapping fungi.</title>
        <authorList>
            <person name="Meerupati T."/>
            <person name="Andersson K.M."/>
            <person name="Friman E."/>
            <person name="Kumar D."/>
            <person name="Tunlid A."/>
            <person name="Ahren D."/>
        </authorList>
    </citation>
    <scope>NUCLEOTIDE SEQUENCE [LARGE SCALE GENOMIC DNA]</scope>
    <source>
        <strain evidence="5 6">CBS 200.50</strain>
    </source>
</reference>
<organism evidence="5 6">
    <name type="scientific">Dactylellina haptotyla (strain CBS 200.50)</name>
    <name type="common">Nematode-trapping fungus</name>
    <name type="synonym">Monacrosporium haptotylum</name>
    <dbReference type="NCBI Taxonomy" id="1284197"/>
    <lineage>
        <taxon>Eukaryota</taxon>
        <taxon>Fungi</taxon>
        <taxon>Dikarya</taxon>
        <taxon>Ascomycota</taxon>
        <taxon>Pezizomycotina</taxon>
        <taxon>Orbiliomycetes</taxon>
        <taxon>Orbiliales</taxon>
        <taxon>Orbiliaceae</taxon>
        <taxon>Dactylellina</taxon>
    </lineage>
</organism>
<keyword evidence="6" id="KW-1185">Reference proteome</keyword>
<dbReference type="GO" id="GO:0003924">
    <property type="term" value="F:GTPase activity"/>
    <property type="evidence" value="ECO:0007669"/>
    <property type="project" value="InterPro"/>
</dbReference>
<feature type="binding site" evidence="3">
    <location>
        <begin position="127"/>
        <end position="130"/>
    </location>
    <ligand>
        <name>GTP</name>
        <dbReference type="ChEBI" id="CHEBI:37565"/>
    </ligand>
</feature>
<dbReference type="Gene3D" id="3.40.50.300">
    <property type="entry name" value="P-loop containing nucleotide triphosphate hydrolases"/>
    <property type="match status" value="1"/>
</dbReference>
<dbReference type="STRING" id="1284197.S8BA64"/>
<keyword evidence="4" id="KW-0479">Metal-binding</keyword>
<evidence type="ECO:0000256" key="1">
    <source>
        <dbReference type="ARBA" id="ARBA00022741"/>
    </source>
</evidence>
<dbReference type="OrthoDB" id="414781at2759"/>
<name>S8BA64_DACHA</name>
<feature type="binding site" evidence="4">
    <location>
        <position position="33"/>
    </location>
    <ligand>
        <name>Mg(2+)</name>
        <dbReference type="ChEBI" id="CHEBI:18420"/>
    </ligand>
</feature>
<dbReference type="AlphaFoldDB" id="S8BA64"/>
<comment type="caution">
    <text evidence="5">The sequence shown here is derived from an EMBL/GenBank/DDBJ whole genome shotgun (WGS) entry which is preliminary data.</text>
</comment>
<dbReference type="Pfam" id="PF00025">
    <property type="entry name" value="Arf"/>
    <property type="match status" value="1"/>
</dbReference>